<organism evidence="1">
    <name type="scientific">marine sediment metagenome</name>
    <dbReference type="NCBI Taxonomy" id="412755"/>
    <lineage>
        <taxon>unclassified sequences</taxon>
        <taxon>metagenomes</taxon>
        <taxon>ecological metagenomes</taxon>
    </lineage>
</organism>
<sequence>MKSKRRIFEESMLFGMDMEKFYNEVVYVKSCGDFELYERRNGLRGIRINGKNHDITIHLIVNNNMNSEIHNFLMGCKKFFPHYKSEIQKTTKTMSSDEFWKTHVLVN</sequence>
<comment type="caution">
    <text evidence="1">The sequence shown here is derived from an EMBL/GenBank/DDBJ whole genome shotgun (WGS) entry which is preliminary data.</text>
</comment>
<evidence type="ECO:0000313" key="1">
    <source>
        <dbReference type="EMBL" id="KKN77001.1"/>
    </source>
</evidence>
<dbReference type="AlphaFoldDB" id="A0A0F9VU61"/>
<reference evidence="1" key="1">
    <citation type="journal article" date="2015" name="Nature">
        <title>Complex archaea that bridge the gap between prokaryotes and eukaryotes.</title>
        <authorList>
            <person name="Spang A."/>
            <person name="Saw J.H."/>
            <person name="Jorgensen S.L."/>
            <person name="Zaremba-Niedzwiedzka K."/>
            <person name="Martijn J."/>
            <person name="Lind A.E."/>
            <person name="van Eijk R."/>
            <person name="Schleper C."/>
            <person name="Guy L."/>
            <person name="Ettema T.J."/>
        </authorList>
    </citation>
    <scope>NUCLEOTIDE SEQUENCE</scope>
</reference>
<accession>A0A0F9VU61</accession>
<proteinExistence type="predicted"/>
<protein>
    <submittedName>
        <fullName evidence="1">Uncharacterized protein</fullName>
    </submittedName>
</protein>
<gene>
    <name evidence="1" type="ORF">LCGC14_0364930</name>
</gene>
<dbReference type="EMBL" id="LAZR01000286">
    <property type="protein sequence ID" value="KKN77001.1"/>
    <property type="molecule type" value="Genomic_DNA"/>
</dbReference>
<name>A0A0F9VU61_9ZZZZ</name>